<organism evidence="9 10">
    <name type="scientific">Luethyella okanaganae</name>
    <dbReference type="NCBI Taxonomy" id="69372"/>
    <lineage>
        <taxon>Bacteria</taxon>
        <taxon>Bacillati</taxon>
        <taxon>Actinomycetota</taxon>
        <taxon>Actinomycetes</taxon>
        <taxon>Micrococcales</taxon>
        <taxon>Microbacteriaceae</taxon>
        <taxon>Luethyella</taxon>
    </lineage>
</organism>
<evidence type="ECO:0000259" key="8">
    <source>
        <dbReference type="PROSITE" id="PS50928"/>
    </source>
</evidence>
<evidence type="ECO:0000313" key="10">
    <source>
        <dbReference type="Proteomes" id="UP001596306"/>
    </source>
</evidence>
<name>A0ABW1VHE1_9MICO</name>
<gene>
    <name evidence="9" type="ORF">ACFQB0_07365</name>
</gene>
<evidence type="ECO:0000256" key="3">
    <source>
        <dbReference type="ARBA" id="ARBA00022475"/>
    </source>
</evidence>
<keyword evidence="6 7" id="KW-0472">Membrane</keyword>
<feature type="transmembrane region" description="Helical" evidence="7">
    <location>
        <begin position="144"/>
        <end position="171"/>
    </location>
</feature>
<dbReference type="EMBL" id="JBHSTP010000001">
    <property type="protein sequence ID" value="MFC6355924.1"/>
    <property type="molecule type" value="Genomic_DNA"/>
</dbReference>
<comment type="similarity">
    <text evidence="7">Belongs to the binding-protein-dependent transport system permease family.</text>
</comment>
<evidence type="ECO:0000256" key="4">
    <source>
        <dbReference type="ARBA" id="ARBA00022692"/>
    </source>
</evidence>
<comment type="subcellular location">
    <subcellularLocation>
        <location evidence="1 7">Cell membrane</location>
        <topology evidence="1 7">Multi-pass membrane protein</topology>
    </subcellularLocation>
</comment>
<evidence type="ECO:0000256" key="5">
    <source>
        <dbReference type="ARBA" id="ARBA00022989"/>
    </source>
</evidence>
<feature type="transmembrane region" description="Helical" evidence="7">
    <location>
        <begin position="111"/>
        <end position="132"/>
    </location>
</feature>
<dbReference type="InterPro" id="IPR000515">
    <property type="entry name" value="MetI-like"/>
</dbReference>
<dbReference type="RefSeq" id="WP_386729423.1">
    <property type="nucleotide sequence ID" value="NZ_JBHSTP010000001.1"/>
</dbReference>
<feature type="transmembrane region" description="Helical" evidence="7">
    <location>
        <begin position="291"/>
        <end position="310"/>
    </location>
</feature>
<dbReference type="InterPro" id="IPR035906">
    <property type="entry name" value="MetI-like_sf"/>
</dbReference>
<keyword evidence="10" id="KW-1185">Reference proteome</keyword>
<sequence length="329" mass="33931">MRRSPADPVRVTSWIAVRVAACAATLTLLSIIVFWATEMLPGDAVGVLSGPNATDAERDAVRLALRLDRPAIERYVEWIGGALHSDLGTSLVSGRDVAGIVGARLATSLAVLTPAVLVIVLLAGGLGAAAGLRRGGRLDRWLSGATLGLIGTPEFLIATALLVVFTVWWPILPAVAIIPPGQSLWVHPELVLLPALALALGGFGSTMRLLRASVAQTVTAPYAEFARLNGVRGGRYVWGVVVSNALAPAVMALAVMTAGLLGGAIVVETLFNVPGLGSELAQAVASRDVPLVQGLSLVLGAMTLLILLTGDITARLLNRHVPAPTGGTS</sequence>
<accession>A0ABW1VHE1</accession>
<keyword evidence="4 7" id="KW-0812">Transmembrane</keyword>
<feature type="transmembrane region" description="Helical" evidence="7">
    <location>
        <begin position="191"/>
        <end position="210"/>
    </location>
</feature>
<feature type="domain" description="ABC transmembrane type-1" evidence="8">
    <location>
        <begin position="105"/>
        <end position="310"/>
    </location>
</feature>
<evidence type="ECO:0000256" key="1">
    <source>
        <dbReference type="ARBA" id="ARBA00004651"/>
    </source>
</evidence>
<dbReference type="Gene3D" id="1.10.3720.10">
    <property type="entry name" value="MetI-like"/>
    <property type="match status" value="1"/>
</dbReference>
<dbReference type="PANTHER" id="PTHR43163">
    <property type="entry name" value="DIPEPTIDE TRANSPORT SYSTEM PERMEASE PROTEIN DPPB-RELATED"/>
    <property type="match status" value="1"/>
</dbReference>
<dbReference type="PANTHER" id="PTHR43163:SF3">
    <property type="entry name" value="PEPTIDE ABC TRANSPORTER PERMEASE PROTEIN"/>
    <property type="match status" value="1"/>
</dbReference>
<evidence type="ECO:0000313" key="9">
    <source>
        <dbReference type="EMBL" id="MFC6355924.1"/>
    </source>
</evidence>
<evidence type="ECO:0000256" key="7">
    <source>
        <dbReference type="RuleBase" id="RU363032"/>
    </source>
</evidence>
<proteinExistence type="inferred from homology"/>
<dbReference type="SUPFAM" id="SSF161098">
    <property type="entry name" value="MetI-like"/>
    <property type="match status" value="1"/>
</dbReference>
<keyword evidence="3" id="KW-1003">Cell membrane</keyword>
<protein>
    <submittedName>
        <fullName evidence="9">ABC transporter permease</fullName>
    </submittedName>
</protein>
<evidence type="ECO:0000256" key="6">
    <source>
        <dbReference type="ARBA" id="ARBA00023136"/>
    </source>
</evidence>
<dbReference type="Proteomes" id="UP001596306">
    <property type="component" value="Unassembled WGS sequence"/>
</dbReference>
<dbReference type="PROSITE" id="PS50928">
    <property type="entry name" value="ABC_TM1"/>
    <property type="match status" value="1"/>
</dbReference>
<dbReference type="Pfam" id="PF00528">
    <property type="entry name" value="BPD_transp_1"/>
    <property type="match status" value="1"/>
</dbReference>
<keyword evidence="2 7" id="KW-0813">Transport</keyword>
<comment type="caution">
    <text evidence="9">The sequence shown here is derived from an EMBL/GenBank/DDBJ whole genome shotgun (WGS) entry which is preliminary data.</text>
</comment>
<feature type="transmembrane region" description="Helical" evidence="7">
    <location>
        <begin position="12"/>
        <end position="36"/>
    </location>
</feature>
<reference evidence="10" key="1">
    <citation type="journal article" date="2019" name="Int. J. Syst. Evol. Microbiol.">
        <title>The Global Catalogue of Microorganisms (GCM) 10K type strain sequencing project: providing services to taxonomists for standard genome sequencing and annotation.</title>
        <authorList>
            <consortium name="The Broad Institute Genomics Platform"/>
            <consortium name="The Broad Institute Genome Sequencing Center for Infectious Disease"/>
            <person name="Wu L."/>
            <person name="Ma J."/>
        </authorList>
    </citation>
    <scope>NUCLEOTIDE SEQUENCE [LARGE SCALE GENOMIC DNA]</scope>
    <source>
        <strain evidence="10">CCUG 43304</strain>
    </source>
</reference>
<keyword evidence="5 7" id="KW-1133">Transmembrane helix</keyword>
<feature type="transmembrane region" description="Helical" evidence="7">
    <location>
        <begin position="245"/>
        <end position="271"/>
    </location>
</feature>
<evidence type="ECO:0000256" key="2">
    <source>
        <dbReference type="ARBA" id="ARBA00022448"/>
    </source>
</evidence>